<evidence type="ECO:0000313" key="7">
    <source>
        <dbReference type="EMBL" id="KAA1073628.1"/>
    </source>
</evidence>
<dbReference type="InterPro" id="IPR013149">
    <property type="entry name" value="ADH-like_C"/>
</dbReference>
<evidence type="ECO:0000259" key="6">
    <source>
        <dbReference type="SMART" id="SM00829"/>
    </source>
</evidence>
<dbReference type="AlphaFoldDB" id="A0A5B0MC91"/>
<comment type="caution">
    <text evidence="7">The sequence shown here is derived from an EMBL/GenBank/DDBJ whole genome shotgun (WGS) entry which is preliminary data.</text>
</comment>
<dbReference type="Pfam" id="PF08240">
    <property type="entry name" value="ADH_N"/>
    <property type="match status" value="1"/>
</dbReference>
<dbReference type="GO" id="GO:0008270">
    <property type="term" value="F:zinc ion binding"/>
    <property type="evidence" value="ECO:0007669"/>
    <property type="project" value="InterPro"/>
</dbReference>
<keyword evidence="4" id="KW-0560">Oxidoreductase</keyword>
<evidence type="ECO:0000256" key="2">
    <source>
        <dbReference type="ARBA" id="ARBA00022723"/>
    </source>
</evidence>
<dbReference type="Pfam" id="PF00107">
    <property type="entry name" value="ADH_zinc_N"/>
    <property type="match status" value="1"/>
</dbReference>
<accession>A0A5B0MC91</accession>
<reference evidence="7 8" key="1">
    <citation type="submission" date="2019-05" db="EMBL/GenBank/DDBJ databases">
        <title>Emergence of the Ug99 lineage of the wheat stem rust pathogen through somatic hybridization.</title>
        <authorList>
            <person name="Li F."/>
            <person name="Upadhyaya N.M."/>
            <person name="Sperschneider J."/>
            <person name="Matny O."/>
            <person name="Nguyen-Phuc H."/>
            <person name="Mago R."/>
            <person name="Raley C."/>
            <person name="Miller M.E."/>
            <person name="Silverstein K.A.T."/>
            <person name="Henningsen E."/>
            <person name="Hirsch C.D."/>
            <person name="Visser B."/>
            <person name="Pretorius Z.A."/>
            <person name="Steffenson B.J."/>
            <person name="Schwessinger B."/>
            <person name="Dodds P.N."/>
            <person name="Figueroa M."/>
        </authorList>
    </citation>
    <scope>NUCLEOTIDE SEQUENCE [LARGE SCALE GENOMIC DNA]</scope>
    <source>
        <strain evidence="7">21-0</strain>
    </source>
</reference>
<dbReference type="InterPro" id="IPR036291">
    <property type="entry name" value="NAD(P)-bd_dom_sf"/>
</dbReference>
<gene>
    <name evidence="7" type="ORF">PGT21_019115</name>
</gene>
<dbReference type="GO" id="GO:0016616">
    <property type="term" value="F:oxidoreductase activity, acting on the CH-OH group of donors, NAD or NADP as acceptor"/>
    <property type="evidence" value="ECO:0007669"/>
    <property type="project" value="InterPro"/>
</dbReference>
<sequence length="389" mass="41919">MSQANNGVPEQFSGYAAHDEQAGKALDVKPYKYTPQKWHEGLVDIKITHCSICGSCLHTLQNGWPSPTHYPAICGHEIVGEIVQAGKESGHKVGSRVGVGAQAGSCGSCENCKSDLETYCQKGMIGTYQGKWADGSVAQGGYADYVRVQGKFAIEIPKELSSETAAPMMCAGITTYNPVKSGGAGPGKKVAIVGIGGLGHLGIQWAKALGADVYAISHSDSKKEDAEKLGVKPENFIISKDEKETTKKWANSFDLIVCTSNQHNLPVDTLFFPLLKPQGRLTIVGLPEEKIPAFYGHALVGKGISFGGSLIGPPAMIKEMLEVAVKHDVKSWTSSHPMAEISQKLKDMDAGKGKPLPPLRTALQREYFVDLFWGRLGLARYRFVMTNNL</sequence>
<keyword evidence="3 5" id="KW-0862">Zinc</keyword>
<dbReference type="Proteomes" id="UP000324748">
    <property type="component" value="Unassembled WGS sequence"/>
</dbReference>
<evidence type="ECO:0000313" key="8">
    <source>
        <dbReference type="Proteomes" id="UP000324748"/>
    </source>
</evidence>
<keyword evidence="2 5" id="KW-0479">Metal-binding</keyword>
<dbReference type="SUPFAM" id="SSF50129">
    <property type="entry name" value="GroES-like"/>
    <property type="match status" value="1"/>
</dbReference>
<dbReference type="EMBL" id="VSWC01000158">
    <property type="protein sequence ID" value="KAA1073628.1"/>
    <property type="molecule type" value="Genomic_DNA"/>
</dbReference>
<protein>
    <recommendedName>
        <fullName evidence="6">Enoyl reductase (ER) domain-containing protein</fullName>
    </recommendedName>
</protein>
<dbReference type="InterPro" id="IPR002328">
    <property type="entry name" value="ADH_Zn_CS"/>
</dbReference>
<dbReference type="InterPro" id="IPR047109">
    <property type="entry name" value="CAD-like"/>
</dbReference>
<dbReference type="CDD" id="cd05283">
    <property type="entry name" value="CAD1"/>
    <property type="match status" value="1"/>
</dbReference>
<evidence type="ECO:0000256" key="5">
    <source>
        <dbReference type="RuleBase" id="RU361277"/>
    </source>
</evidence>
<comment type="cofactor">
    <cofactor evidence="1 5">
        <name>Zn(2+)</name>
        <dbReference type="ChEBI" id="CHEBI:29105"/>
    </cofactor>
</comment>
<evidence type="ECO:0000256" key="1">
    <source>
        <dbReference type="ARBA" id="ARBA00001947"/>
    </source>
</evidence>
<dbReference type="InterPro" id="IPR020843">
    <property type="entry name" value="ER"/>
</dbReference>
<evidence type="ECO:0000256" key="4">
    <source>
        <dbReference type="ARBA" id="ARBA00023002"/>
    </source>
</evidence>
<dbReference type="FunFam" id="3.40.50.720:FF:000022">
    <property type="entry name" value="Cinnamyl alcohol dehydrogenase"/>
    <property type="match status" value="1"/>
</dbReference>
<dbReference type="InterPro" id="IPR011032">
    <property type="entry name" value="GroES-like_sf"/>
</dbReference>
<feature type="domain" description="Enoyl reductase (ER)" evidence="6">
    <location>
        <begin position="23"/>
        <end position="353"/>
    </location>
</feature>
<organism evidence="7 8">
    <name type="scientific">Puccinia graminis f. sp. tritici</name>
    <dbReference type="NCBI Taxonomy" id="56615"/>
    <lineage>
        <taxon>Eukaryota</taxon>
        <taxon>Fungi</taxon>
        <taxon>Dikarya</taxon>
        <taxon>Basidiomycota</taxon>
        <taxon>Pucciniomycotina</taxon>
        <taxon>Pucciniomycetes</taxon>
        <taxon>Pucciniales</taxon>
        <taxon>Pucciniaceae</taxon>
        <taxon>Puccinia</taxon>
    </lineage>
</organism>
<dbReference type="PANTHER" id="PTHR42683">
    <property type="entry name" value="ALDEHYDE REDUCTASE"/>
    <property type="match status" value="1"/>
</dbReference>
<keyword evidence="8" id="KW-1185">Reference proteome</keyword>
<dbReference type="Gene3D" id="3.90.180.10">
    <property type="entry name" value="Medium-chain alcohol dehydrogenases, catalytic domain"/>
    <property type="match status" value="1"/>
</dbReference>
<name>A0A5B0MC91_PUCGR</name>
<dbReference type="InterPro" id="IPR013154">
    <property type="entry name" value="ADH-like_N"/>
</dbReference>
<evidence type="ECO:0000256" key="3">
    <source>
        <dbReference type="ARBA" id="ARBA00022833"/>
    </source>
</evidence>
<dbReference type="SUPFAM" id="SSF51735">
    <property type="entry name" value="NAD(P)-binding Rossmann-fold domains"/>
    <property type="match status" value="1"/>
</dbReference>
<dbReference type="PROSITE" id="PS00059">
    <property type="entry name" value="ADH_ZINC"/>
    <property type="match status" value="1"/>
</dbReference>
<dbReference type="Gene3D" id="3.40.50.720">
    <property type="entry name" value="NAD(P)-binding Rossmann-like Domain"/>
    <property type="match status" value="1"/>
</dbReference>
<comment type="similarity">
    <text evidence="5">Belongs to the zinc-containing alcohol dehydrogenase family.</text>
</comment>
<dbReference type="SMART" id="SM00829">
    <property type="entry name" value="PKS_ER"/>
    <property type="match status" value="1"/>
</dbReference>
<proteinExistence type="inferred from homology"/>
<dbReference type="OrthoDB" id="1879366at2759"/>